<feature type="transmembrane region" description="Helical" evidence="8">
    <location>
        <begin position="325"/>
        <end position="347"/>
    </location>
</feature>
<dbReference type="PROSITE" id="PS00216">
    <property type="entry name" value="SUGAR_TRANSPORT_1"/>
    <property type="match status" value="2"/>
</dbReference>
<feature type="transmembrane region" description="Helical" evidence="8">
    <location>
        <begin position="215"/>
        <end position="234"/>
    </location>
</feature>
<evidence type="ECO:0000256" key="7">
    <source>
        <dbReference type="RuleBase" id="RU003346"/>
    </source>
</evidence>
<dbReference type="CDD" id="cd17358">
    <property type="entry name" value="MFS_GLUT6_8_Class3_like"/>
    <property type="match status" value="1"/>
</dbReference>
<feature type="transmembrane region" description="Helical" evidence="8">
    <location>
        <begin position="240"/>
        <end position="261"/>
    </location>
</feature>
<keyword evidence="5 8" id="KW-1133">Transmembrane helix</keyword>
<sequence>MKRAASNEIYDSTKSKFRRLALPAAAAYRDRNRHLHFSLQRAMSRDTENVAPSLLNEPLLLRGFVKSSGGRRKRRSRRPESFSGSVTIAALCTAVVALGPIQFGFCIGYTSPTQESIMTSLDLTTTEFSWFGSLSNVGAMVGALISGQLADYLGRKGCLVCAAIPNIAGWLVIASAGGAPSLYAGRLLVGLGVGIISFTVPVYIAEIAPKHLRGLLGTINQFSVTTGILIAYLLGIVLSWRILAFIGIAPCSLLLIGLFFIPESPRWLAKTSHSSALKAALVALRGKHCDVSQELYEIEDGVEASRAQGKVKVTDLFQQQYRKPLIVGVGLLCLQQLVGVNALLFYASSIFESAGVSAGSLASLALAALQVVMTAVSAILMDRAGRRLLLMVSSGGMCVTCFLVGLSYYLQAHADSSLQTFVGIMALISLLVYIICFSLGLGAIPWIMMSEVFPSNVKGLAGSLATLVNWLAGWVVTLCFNPMLEWSSAGSFVIFAGICAITLVFVALRVPETKGKTLEEIQAHFR</sequence>
<dbReference type="PANTHER" id="PTHR48021">
    <property type="match status" value="1"/>
</dbReference>
<feature type="transmembrane region" description="Helical" evidence="8">
    <location>
        <begin position="130"/>
        <end position="150"/>
    </location>
</feature>
<dbReference type="PRINTS" id="PR00171">
    <property type="entry name" value="SUGRTRNSPORT"/>
</dbReference>
<dbReference type="GO" id="GO:0051119">
    <property type="term" value="F:sugar transmembrane transporter activity"/>
    <property type="evidence" value="ECO:0007669"/>
    <property type="project" value="InterPro"/>
</dbReference>
<dbReference type="EMBL" id="JABFUD020000011">
    <property type="protein sequence ID" value="KAI5073029.1"/>
    <property type="molecule type" value="Genomic_DNA"/>
</dbReference>
<feature type="transmembrane region" description="Helical" evidence="8">
    <location>
        <begin position="82"/>
        <end position="110"/>
    </location>
</feature>
<name>A0A9D4ZF16_ADICA</name>
<dbReference type="SUPFAM" id="SSF103473">
    <property type="entry name" value="MFS general substrate transporter"/>
    <property type="match status" value="1"/>
</dbReference>
<evidence type="ECO:0000256" key="4">
    <source>
        <dbReference type="ARBA" id="ARBA00022692"/>
    </source>
</evidence>
<evidence type="ECO:0000256" key="8">
    <source>
        <dbReference type="SAM" id="Phobius"/>
    </source>
</evidence>
<feature type="transmembrane region" description="Helical" evidence="8">
    <location>
        <begin position="388"/>
        <end position="410"/>
    </location>
</feature>
<dbReference type="FunFam" id="1.20.1250.20:FF:000043">
    <property type="entry name" value="sugar transporter ERD6-like 6"/>
    <property type="match status" value="1"/>
</dbReference>
<evidence type="ECO:0000256" key="3">
    <source>
        <dbReference type="ARBA" id="ARBA00022597"/>
    </source>
</evidence>
<dbReference type="InterPro" id="IPR003663">
    <property type="entry name" value="Sugar/inositol_transpt"/>
</dbReference>
<proteinExistence type="inferred from homology"/>
<reference evidence="10" key="1">
    <citation type="submission" date="2021-01" db="EMBL/GenBank/DDBJ databases">
        <title>Adiantum capillus-veneris genome.</title>
        <authorList>
            <person name="Fang Y."/>
            <person name="Liao Q."/>
        </authorList>
    </citation>
    <scope>NUCLEOTIDE SEQUENCE</scope>
    <source>
        <strain evidence="10">H3</strain>
        <tissue evidence="10">Leaf</tissue>
    </source>
</reference>
<evidence type="ECO:0000256" key="5">
    <source>
        <dbReference type="ARBA" id="ARBA00022989"/>
    </source>
</evidence>
<feature type="transmembrane region" description="Helical" evidence="8">
    <location>
        <begin position="157"/>
        <end position="177"/>
    </location>
</feature>
<dbReference type="NCBIfam" id="TIGR00879">
    <property type="entry name" value="SP"/>
    <property type="match status" value="1"/>
</dbReference>
<comment type="subcellular location">
    <subcellularLocation>
        <location evidence="1">Membrane</location>
        <topology evidence="1">Multi-pass membrane protein</topology>
    </subcellularLocation>
</comment>
<keyword evidence="11" id="KW-1185">Reference proteome</keyword>
<accession>A0A9D4ZF16</accession>
<organism evidence="10 11">
    <name type="scientific">Adiantum capillus-veneris</name>
    <name type="common">Maidenhair fern</name>
    <dbReference type="NCBI Taxonomy" id="13818"/>
    <lineage>
        <taxon>Eukaryota</taxon>
        <taxon>Viridiplantae</taxon>
        <taxon>Streptophyta</taxon>
        <taxon>Embryophyta</taxon>
        <taxon>Tracheophyta</taxon>
        <taxon>Polypodiopsida</taxon>
        <taxon>Polypodiidae</taxon>
        <taxon>Polypodiales</taxon>
        <taxon>Pteridineae</taxon>
        <taxon>Pteridaceae</taxon>
        <taxon>Vittarioideae</taxon>
        <taxon>Adiantum</taxon>
    </lineage>
</organism>
<feature type="transmembrane region" description="Helical" evidence="8">
    <location>
        <begin position="359"/>
        <end position="381"/>
    </location>
</feature>
<dbReference type="PROSITE" id="PS50850">
    <property type="entry name" value="MFS"/>
    <property type="match status" value="1"/>
</dbReference>
<feature type="transmembrane region" description="Helical" evidence="8">
    <location>
        <begin position="460"/>
        <end position="483"/>
    </location>
</feature>
<evidence type="ECO:0000313" key="11">
    <source>
        <dbReference type="Proteomes" id="UP000886520"/>
    </source>
</evidence>
<dbReference type="PROSITE" id="PS00217">
    <property type="entry name" value="SUGAR_TRANSPORT_2"/>
    <property type="match status" value="1"/>
</dbReference>
<keyword evidence="4 8" id="KW-0812">Transmembrane</keyword>
<dbReference type="Pfam" id="PF00083">
    <property type="entry name" value="Sugar_tr"/>
    <property type="match status" value="1"/>
</dbReference>
<keyword evidence="6 8" id="KW-0472">Membrane</keyword>
<evidence type="ECO:0000256" key="2">
    <source>
        <dbReference type="ARBA" id="ARBA00010992"/>
    </source>
</evidence>
<feature type="transmembrane region" description="Helical" evidence="8">
    <location>
        <begin position="489"/>
        <end position="508"/>
    </location>
</feature>
<dbReference type="PANTHER" id="PTHR48021:SF1">
    <property type="entry name" value="GH07001P-RELATED"/>
    <property type="match status" value="1"/>
</dbReference>
<dbReference type="GO" id="GO:0016020">
    <property type="term" value="C:membrane"/>
    <property type="evidence" value="ECO:0007669"/>
    <property type="project" value="UniProtKB-SubCell"/>
</dbReference>
<dbReference type="InterPro" id="IPR005828">
    <property type="entry name" value="MFS_sugar_transport-like"/>
</dbReference>
<dbReference type="Gene3D" id="1.20.1250.20">
    <property type="entry name" value="MFS general substrate transporter like domains"/>
    <property type="match status" value="1"/>
</dbReference>
<dbReference type="InterPro" id="IPR036259">
    <property type="entry name" value="MFS_trans_sf"/>
</dbReference>
<keyword evidence="7" id="KW-0813">Transport</keyword>
<dbReference type="InterPro" id="IPR005829">
    <property type="entry name" value="Sugar_transporter_CS"/>
</dbReference>
<protein>
    <recommendedName>
        <fullName evidence="9">Major facilitator superfamily (MFS) profile domain-containing protein</fullName>
    </recommendedName>
</protein>
<dbReference type="AlphaFoldDB" id="A0A9D4ZF16"/>
<dbReference type="InterPro" id="IPR020846">
    <property type="entry name" value="MFS_dom"/>
</dbReference>
<keyword evidence="3" id="KW-0762">Sugar transport</keyword>
<evidence type="ECO:0000256" key="6">
    <source>
        <dbReference type="ARBA" id="ARBA00023136"/>
    </source>
</evidence>
<evidence type="ECO:0000313" key="10">
    <source>
        <dbReference type="EMBL" id="KAI5073029.1"/>
    </source>
</evidence>
<dbReference type="Proteomes" id="UP000886520">
    <property type="component" value="Chromosome 11"/>
</dbReference>
<evidence type="ECO:0000259" key="9">
    <source>
        <dbReference type="PROSITE" id="PS50850"/>
    </source>
</evidence>
<comment type="caution">
    <text evidence="10">The sequence shown here is derived from an EMBL/GenBank/DDBJ whole genome shotgun (WGS) entry which is preliminary data.</text>
</comment>
<gene>
    <name evidence="10" type="ORF">GOP47_0011042</name>
</gene>
<dbReference type="InterPro" id="IPR050549">
    <property type="entry name" value="MFS_Trehalose_Transporter"/>
</dbReference>
<dbReference type="InterPro" id="IPR044775">
    <property type="entry name" value="MFS_ERD6/Tret1-like"/>
</dbReference>
<comment type="similarity">
    <text evidence="2 7">Belongs to the major facilitator superfamily. Sugar transporter (TC 2.A.1.1) family.</text>
</comment>
<dbReference type="OrthoDB" id="6612291at2759"/>
<feature type="transmembrane region" description="Helical" evidence="8">
    <location>
        <begin position="183"/>
        <end position="203"/>
    </location>
</feature>
<evidence type="ECO:0000256" key="1">
    <source>
        <dbReference type="ARBA" id="ARBA00004141"/>
    </source>
</evidence>
<feature type="transmembrane region" description="Helical" evidence="8">
    <location>
        <begin position="422"/>
        <end position="448"/>
    </location>
</feature>
<feature type="domain" description="Major facilitator superfamily (MFS) profile" evidence="9">
    <location>
        <begin position="92"/>
        <end position="514"/>
    </location>
</feature>